<dbReference type="PROSITE" id="PS51257">
    <property type="entry name" value="PROKAR_LIPOPROTEIN"/>
    <property type="match status" value="1"/>
</dbReference>
<dbReference type="Proteomes" id="UP001285855">
    <property type="component" value="Unassembled WGS sequence"/>
</dbReference>
<evidence type="ECO:0008006" key="3">
    <source>
        <dbReference type="Google" id="ProtNLM"/>
    </source>
</evidence>
<reference evidence="1 2" key="1">
    <citation type="submission" date="2023-11" db="EMBL/GenBank/DDBJ databases">
        <title>Winogradskyella pelagius sp. nov., isolated from coastal sediment.</title>
        <authorList>
            <person name="Li F."/>
        </authorList>
    </citation>
    <scope>NUCLEOTIDE SEQUENCE [LARGE SCALE GENOMIC DNA]</scope>
    <source>
        <strain evidence="1 2">KCTC 23502</strain>
    </source>
</reference>
<protein>
    <recommendedName>
        <fullName evidence="3">Lipoprotein</fullName>
    </recommendedName>
</protein>
<evidence type="ECO:0000313" key="2">
    <source>
        <dbReference type="Proteomes" id="UP001285855"/>
    </source>
</evidence>
<evidence type="ECO:0000313" key="1">
    <source>
        <dbReference type="EMBL" id="MDY2587544.1"/>
    </source>
</evidence>
<gene>
    <name evidence="1" type="ORF">SNF14_09355</name>
</gene>
<accession>A0ABU5EM92</accession>
<dbReference type="EMBL" id="JAXDAE010000008">
    <property type="protein sequence ID" value="MDY2587544.1"/>
    <property type="molecule type" value="Genomic_DNA"/>
</dbReference>
<comment type="caution">
    <text evidence="1">The sequence shown here is derived from an EMBL/GenBank/DDBJ whole genome shotgun (WGS) entry which is preliminary data.</text>
</comment>
<dbReference type="RefSeq" id="WP_320555898.1">
    <property type="nucleotide sequence ID" value="NZ_JAXDAE010000008.1"/>
</dbReference>
<sequence length="185" mass="20948">MKNTIFTILIVIMLITSCSKEKPTDPFLIKKHHIGLLTDSTTVKELDAVFSNDSVVRYVAGDEFTGSVNIIEIFDKSGKKLLDLSPKEALDSTSVISSVRINDERYKTEKNVSLLSTFKDIKDNYKISKIDNLINTVVVSVNEINASFTIDKKELPSSLRFDMEATIDPIQIPEKAKIKYFMIHW</sequence>
<proteinExistence type="predicted"/>
<name>A0ABU5EM92_9FLAO</name>
<organism evidence="1 2">
    <name type="scientific">Winogradskyella aquimaris</name>
    <dbReference type="NCBI Taxonomy" id="864074"/>
    <lineage>
        <taxon>Bacteria</taxon>
        <taxon>Pseudomonadati</taxon>
        <taxon>Bacteroidota</taxon>
        <taxon>Flavobacteriia</taxon>
        <taxon>Flavobacteriales</taxon>
        <taxon>Flavobacteriaceae</taxon>
        <taxon>Winogradskyella</taxon>
    </lineage>
</organism>
<keyword evidence="2" id="KW-1185">Reference proteome</keyword>